<reference evidence="2" key="1">
    <citation type="submission" date="2020-06" db="EMBL/GenBank/DDBJ databases">
        <title>Legume-microbial interactions unlock mineral nutrients during tropical forest succession.</title>
        <authorList>
            <person name="Epihov D.Z."/>
        </authorList>
    </citation>
    <scope>NUCLEOTIDE SEQUENCE [LARGE SCALE GENOMIC DNA]</scope>
    <source>
        <strain evidence="2">Pan2503</strain>
    </source>
</reference>
<keyword evidence="1" id="KW-0732">Signal</keyword>
<dbReference type="PROSITE" id="PS51257">
    <property type="entry name" value="PROKAR_LIPOPROTEIN"/>
    <property type="match status" value="1"/>
</dbReference>
<name>A0A7V8NV35_9BACT</name>
<dbReference type="AlphaFoldDB" id="A0A7V8NV35"/>
<gene>
    <name evidence="2" type="ORF">HRJ53_23210</name>
</gene>
<dbReference type="NCBIfam" id="TIGR03803">
    <property type="entry name" value="Gloeo_Verruco"/>
    <property type="match status" value="6"/>
</dbReference>
<keyword evidence="3" id="KW-1185">Reference proteome</keyword>
<evidence type="ECO:0000256" key="1">
    <source>
        <dbReference type="SAM" id="SignalP"/>
    </source>
</evidence>
<dbReference type="InterPro" id="IPR015943">
    <property type="entry name" value="WD40/YVTN_repeat-like_dom_sf"/>
</dbReference>
<dbReference type="Proteomes" id="UP000567293">
    <property type="component" value="Unassembled WGS sequence"/>
</dbReference>
<dbReference type="SUPFAM" id="SSF63829">
    <property type="entry name" value="Calcium-dependent phosphotriesterase"/>
    <property type="match status" value="1"/>
</dbReference>
<organism evidence="2 3">
    <name type="scientific">Candidatus Acidiferrum panamense</name>
    <dbReference type="NCBI Taxonomy" id="2741543"/>
    <lineage>
        <taxon>Bacteria</taxon>
        <taxon>Pseudomonadati</taxon>
        <taxon>Acidobacteriota</taxon>
        <taxon>Terriglobia</taxon>
        <taxon>Candidatus Acidiferrales</taxon>
        <taxon>Candidatus Acidiferrum</taxon>
    </lineage>
</organism>
<proteinExistence type="predicted"/>
<feature type="signal peptide" evidence="1">
    <location>
        <begin position="1"/>
        <end position="19"/>
    </location>
</feature>
<comment type="caution">
    <text evidence="2">The sequence shown here is derived from an EMBL/GenBank/DDBJ whole genome shotgun (WGS) entry which is preliminary data.</text>
</comment>
<protein>
    <submittedName>
        <fullName evidence="2">Uncharacterized protein</fullName>
    </submittedName>
</protein>
<accession>A0A7V8NV35</accession>
<sequence length="400" mass="41279">MKRALTILFLLFLATTARGQSISQLFAFACNPYPTCPDGTKPQSIIQASDGSLYGTTAGPGGGGIFRITQAGKITVLYTFTTNPRTGFYDQGYDPTSLAEGTDGFLYGVNSAGGPNSASSGTIFKISKTGTGFQILQTFCTSCMTGANPNSLVAGSDGNMYGTTGYGGSFNSKSPYCPSLGCGVIFRLTPPGTYTVLYALNGTTDSSLPLGVIQASDGNLYGAAGTFRPGTVFKFQLSNSQFTTLYDFPSGIFPLNRVTQASNGLLYGSTRPTNATNGSFVVTIFSSDLTGNVQNLQQLTLPAKKLFAVGPFLQATDGNLWNTSYVGGTSGLGIAFAVTLSGALVDTLSFSPSVGASPIGGVIQATDGTLFGTASVDGTVNGQMSAHGTVYMITALPPKH</sequence>
<feature type="chain" id="PRO_5031413294" evidence="1">
    <location>
        <begin position="20"/>
        <end position="400"/>
    </location>
</feature>
<evidence type="ECO:0000313" key="2">
    <source>
        <dbReference type="EMBL" id="MBA0087906.1"/>
    </source>
</evidence>
<dbReference type="EMBL" id="JACDQQ010002244">
    <property type="protein sequence ID" value="MBA0087906.1"/>
    <property type="molecule type" value="Genomic_DNA"/>
</dbReference>
<dbReference type="Gene3D" id="2.130.10.10">
    <property type="entry name" value="YVTN repeat-like/Quinoprotein amine dehydrogenase"/>
    <property type="match status" value="1"/>
</dbReference>
<evidence type="ECO:0000313" key="3">
    <source>
        <dbReference type="Proteomes" id="UP000567293"/>
    </source>
</evidence>
<dbReference type="InterPro" id="IPR022519">
    <property type="entry name" value="Gloeo/Verruco_rpt"/>
</dbReference>